<accession>A0A7W8EI06</accession>
<dbReference type="GO" id="GO:0016020">
    <property type="term" value="C:membrane"/>
    <property type="evidence" value="ECO:0007669"/>
    <property type="project" value="UniProtKB-SubCell"/>
</dbReference>
<dbReference type="SUPFAM" id="SSF51735">
    <property type="entry name" value="NAD(P)-binding Rossmann-fold domains"/>
    <property type="match status" value="1"/>
</dbReference>
<sequence>MLMKAMVFGATGMVGQGVLRECPRDNRVTEVLVIGRAPTGITHPKLREIVHGDLAELMTRAGADDELSGYDACFFCLGVSSAGMAEEAYTRITHDLALTVARALSAVNPDLTFVHVSGQGADSSEQGRSCGPGSGAGPRTTCSRCRCARTSSAPNTSSRRTASPPEPADTLSCTR</sequence>
<keyword evidence="5" id="KW-1185">Reference proteome</keyword>
<dbReference type="InterPro" id="IPR036291">
    <property type="entry name" value="NAD(P)-bd_dom_sf"/>
</dbReference>
<dbReference type="InterPro" id="IPR001509">
    <property type="entry name" value="Epimerase_deHydtase"/>
</dbReference>
<evidence type="ECO:0000313" key="4">
    <source>
        <dbReference type="EMBL" id="MBB5081490.1"/>
    </source>
</evidence>
<proteinExistence type="predicted"/>
<evidence type="ECO:0000256" key="2">
    <source>
        <dbReference type="SAM" id="MobiDB-lite"/>
    </source>
</evidence>
<evidence type="ECO:0000259" key="3">
    <source>
        <dbReference type="Pfam" id="PF01370"/>
    </source>
</evidence>
<dbReference type="AlphaFoldDB" id="A0A7W8EI06"/>
<evidence type="ECO:0000256" key="1">
    <source>
        <dbReference type="ARBA" id="ARBA00004370"/>
    </source>
</evidence>
<dbReference type="PANTHER" id="PTHR14097">
    <property type="entry name" value="OXIDOREDUCTASE HTATIP2"/>
    <property type="match status" value="1"/>
</dbReference>
<comment type="subcellular location">
    <subcellularLocation>
        <location evidence="1">Membrane</location>
    </subcellularLocation>
</comment>
<feature type="region of interest" description="Disordered" evidence="2">
    <location>
        <begin position="118"/>
        <end position="175"/>
    </location>
</feature>
<protein>
    <submittedName>
        <fullName evidence="4">Nucleoside-diphosphate-sugar epimerase</fullName>
    </submittedName>
</protein>
<name>A0A7W8EI06_9ACTN</name>
<dbReference type="PANTHER" id="PTHR14097:SF8">
    <property type="entry name" value="NAD(P)-BINDING DOMAIN-CONTAINING PROTEIN"/>
    <property type="match status" value="1"/>
</dbReference>
<reference evidence="4 5" key="1">
    <citation type="submission" date="2020-08" db="EMBL/GenBank/DDBJ databases">
        <title>Genomic Encyclopedia of Type Strains, Phase IV (KMG-IV): sequencing the most valuable type-strain genomes for metagenomic binning, comparative biology and taxonomic classification.</title>
        <authorList>
            <person name="Goeker M."/>
        </authorList>
    </citation>
    <scope>NUCLEOTIDE SEQUENCE [LARGE SCALE GENOMIC DNA]</scope>
    <source>
        <strain evidence="4 5">DSM 45385</strain>
    </source>
</reference>
<comment type="caution">
    <text evidence="4">The sequence shown here is derived from an EMBL/GenBank/DDBJ whole genome shotgun (WGS) entry which is preliminary data.</text>
</comment>
<gene>
    <name evidence="4" type="ORF">HNR40_006985</name>
</gene>
<dbReference type="Gene3D" id="3.40.50.720">
    <property type="entry name" value="NAD(P)-binding Rossmann-like Domain"/>
    <property type="match status" value="1"/>
</dbReference>
<organism evidence="4 5">
    <name type="scientific">Nonomuraea endophytica</name>
    <dbReference type="NCBI Taxonomy" id="714136"/>
    <lineage>
        <taxon>Bacteria</taxon>
        <taxon>Bacillati</taxon>
        <taxon>Actinomycetota</taxon>
        <taxon>Actinomycetes</taxon>
        <taxon>Streptosporangiales</taxon>
        <taxon>Streptosporangiaceae</taxon>
        <taxon>Nonomuraea</taxon>
    </lineage>
</organism>
<dbReference type="EMBL" id="JACHIN010000010">
    <property type="protein sequence ID" value="MBB5081490.1"/>
    <property type="molecule type" value="Genomic_DNA"/>
</dbReference>
<feature type="domain" description="NAD-dependent epimerase/dehydratase" evidence="3">
    <location>
        <begin position="6"/>
        <end position="118"/>
    </location>
</feature>
<dbReference type="Proteomes" id="UP000568380">
    <property type="component" value="Unassembled WGS sequence"/>
</dbReference>
<dbReference type="Pfam" id="PF01370">
    <property type="entry name" value="Epimerase"/>
    <property type="match status" value="1"/>
</dbReference>
<dbReference type="RefSeq" id="WP_221341176.1">
    <property type="nucleotide sequence ID" value="NZ_JACHIN010000010.1"/>
</dbReference>
<feature type="compositionally biased region" description="Low complexity" evidence="2">
    <location>
        <begin position="139"/>
        <end position="153"/>
    </location>
</feature>
<evidence type="ECO:0000313" key="5">
    <source>
        <dbReference type="Proteomes" id="UP000568380"/>
    </source>
</evidence>